<name>A0ABR2CAF2_9ROSI</name>
<sequence>MSPTQSDDVLQLEYGDWLRYIPARRQELVPRSKGSIRYLDANSSSPNLTKTGKDSETSKIDVAAKKEGPIFQPADLFNPDSAAKNVAHTLKDDIDAESSTVIPLAAVTLPLDILAAGNADASANEEADDMVVAAEEGGATLTLPAAPTQHALLKISPILNNDMGKFLLPTWEVLVQFDDWMLNESTNLAAISNTIPLPQDNTIPQNQASHGNKQRSLMLDPSITKKSGPPLSSNVKAGMSSRKNSPAEV</sequence>
<keyword evidence="3" id="KW-1185">Reference proteome</keyword>
<comment type="caution">
    <text evidence="2">The sequence shown here is derived from an EMBL/GenBank/DDBJ whole genome shotgun (WGS) entry which is preliminary data.</text>
</comment>
<dbReference type="EMBL" id="JBBPBM010000059">
    <property type="protein sequence ID" value="KAK8516395.1"/>
    <property type="molecule type" value="Genomic_DNA"/>
</dbReference>
<gene>
    <name evidence="2" type="ORF">V6N12_069002</name>
</gene>
<evidence type="ECO:0000256" key="1">
    <source>
        <dbReference type="SAM" id="MobiDB-lite"/>
    </source>
</evidence>
<feature type="region of interest" description="Disordered" evidence="1">
    <location>
        <begin position="219"/>
        <end position="249"/>
    </location>
</feature>
<organism evidence="2 3">
    <name type="scientific">Hibiscus sabdariffa</name>
    <name type="common">roselle</name>
    <dbReference type="NCBI Taxonomy" id="183260"/>
    <lineage>
        <taxon>Eukaryota</taxon>
        <taxon>Viridiplantae</taxon>
        <taxon>Streptophyta</taxon>
        <taxon>Embryophyta</taxon>
        <taxon>Tracheophyta</taxon>
        <taxon>Spermatophyta</taxon>
        <taxon>Magnoliopsida</taxon>
        <taxon>eudicotyledons</taxon>
        <taxon>Gunneridae</taxon>
        <taxon>Pentapetalae</taxon>
        <taxon>rosids</taxon>
        <taxon>malvids</taxon>
        <taxon>Malvales</taxon>
        <taxon>Malvaceae</taxon>
        <taxon>Malvoideae</taxon>
        <taxon>Hibiscus</taxon>
    </lineage>
</organism>
<evidence type="ECO:0000313" key="2">
    <source>
        <dbReference type="EMBL" id="KAK8516395.1"/>
    </source>
</evidence>
<protein>
    <submittedName>
        <fullName evidence="2">Uncharacterized protein</fullName>
    </submittedName>
</protein>
<dbReference type="Proteomes" id="UP001472677">
    <property type="component" value="Unassembled WGS sequence"/>
</dbReference>
<feature type="region of interest" description="Disordered" evidence="1">
    <location>
        <begin position="195"/>
        <end position="214"/>
    </location>
</feature>
<accession>A0ABR2CAF2</accession>
<reference evidence="2 3" key="1">
    <citation type="journal article" date="2024" name="G3 (Bethesda)">
        <title>Genome assembly of Hibiscus sabdariffa L. provides insights into metabolisms of medicinal natural products.</title>
        <authorList>
            <person name="Kim T."/>
        </authorList>
    </citation>
    <scope>NUCLEOTIDE SEQUENCE [LARGE SCALE GENOMIC DNA]</scope>
    <source>
        <strain evidence="2">TK-2024</strain>
        <tissue evidence="2">Old leaves</tissue>
    </source>
</reference>
<evidence type="ECO:0000313" key="3">
    <source>
        <dbReference type="Proteomes" id="UP001472677"/>
    </source>
</evidence>
<proteinExistence type="predicted"/>